<comment type="caution">
    <text evidence="1">The sequence shown here is derived from an EMBL/GenBank/DDBJ whole genome shotgun (WGS) entry which is preliminary data.</text>
</comment>
<evidence type="ECO:0000313" key="2">
    <source>
        <dbReference type="Proteomes" id="UP000194318"/>
    </source>
</evidence>
<dbReference type="EMBL" id="MIFZ01000328">
    <property type="protein sequence ID" value="OSY49295.1"/>
    <property type="molecule type" value="Genomic_DNA"/>
</dbReference>
<dbReference type="Proteomes" id="UP000194318">
    <property type="component" value="Unassembled WGS sequence"/>
</dbReference>
<gene>
    <name evidence="1" type="ORF">BG846_05058</name>
</gene>
<sequence>MQLAQHGVAVGVLPDQDEEPPEVGAAQLAALAADAVDGDEVAWADEDLGGDPGVPQDGAHVVGDGGEGVARVGVARDQGAGPLVLDGVEDGEDQILQLRLEGLHAEALGQRDEDVAGDLGDARLLLGPHDAEGAHVVEPVGQFDGHDADVVAGGDEHLAERLGLGGGAVVHLLQLGDAVDEVGHLVTELLAHLVEGHLGVLDGVVEE</sequence>
<reference evidence="1 2" key="1">
    <citation type="submission" date="2016-09" db="EMBL/GenBank/DDBJ databases">
        <title>Streptomyces fradiae DSM40063, a candidate organism with high potential of specific P450 cytochromes.</title>
        <authorList>
            <person name="Grumaz C."/>
            <person name="Vainshtein Y."/>
            <person name="Kirstahler P."/>
            <person name="Sohn K."/>
        </authorList>
    </citation>
    <scope>NUCLEOTIDE SEQUENCE [LARGE SCALE GENOMIC DNA]</scope>
    <source>
        <strain evidence="1 2">DSM 40063</strain>
    </source>
</reference>
<evidence type="ECO:0000313" key="1">
    <source>
        <dbReference type="EMBL" id="OSY49295.1"/>
    </source>
</evidence>
<accession>A0A1Y2NP74</accession>
<organism evidence="1 2">
    <name type="scientific">Streptomyces fradiae ATCC 10745 = DSM 40063</name>
    <dbReference type="NCBI Taxonomy" id="1319510"/>
    <lineage>
        <taxon>Bacteria</taxon>
        <taxon>Bacillati</taxon>
        <taxon>Actinomycetota</taxon>
        <taxon>Actinomycetes</taxon>
        <taxon>Kitasatosporales</taxon>
        <taxon>Streptomycetaceae</taxon>
        <taxon>Streptomyces</taxon>
    </lineage>
</organism>
<name>A0A1Y2NP74_STRFR</name>
<dbReference type="AlphaFoldDB" id="A0A1Y2NP74"/>
<protein>
    <submittedName>
        <fullName evidence="1">Uncharacterized protein</fullName>
    </submittedName>
</protein>
<proteinExistence type="predicted"/>